<accession>A0AAE1QT02</accession>
<keyword evidence="2" id="KW-1185">Reference proteome</keyword>
<reference evidence="1" key="1">
    <citation type="submission" date="2023-12" db="EMBL/GenBank/DDBJ databases">
        <title>Genome assembly of Anisodus tanguticus.</title>
        <authorList>
            <person name="Wang Y.-J."/>
        </authorList>
    </citation>
    <scope>NUCLEOTIDE SEQUENCE</scope>
    <source>
        <strain evidence="1">KB-2021</strain>
        <tissue evidence="1">Leaf</tissue>
    </source>
</reference>
<organism evidence="1 2">
    <name type="scientific">Anisodus tanguticus</name>
    <dbReference type="NCBI Taxonomy" id="243964"/>
    <lineage>
        <taxon>Eukaryota</taxon>
        <taxon>Viridiplantae</taxon>
        <taxon>Streptophyta</taxon>
        <taxon>Embryophyta</taxon>
        <taxon>Tracheophyta</taxon>
        <taxon>Spermatophyta</taxon>
        <taxon>Magnoliopsida</taxon>
        <taxon>eudicotyledons</taxon>
        <taxon>Gunneridae</taxon>
        <taxon>Pentapetalae</taxon>
        <taxon>asterids</taxon>
        <taxon>lamiids</taxon>
        <taxon>Solanales</taxon>
        <taxon>Solanaceae</taxon>
        <taxon>Solanoideae</taxon>
        <taxon>Hyoscyameae</taxon>
        <taxon>Anisodus</taxon>
    </lineage>
</organism>
<protein>
    <submittedName>
        <fullName evidence="1">Uncharacterized protein</fullName>
    </submittedName>
</protein>
<dbReference type="EMBL" id="JAVYJV010000023">
    <property type="protein sequence ID" value="KAK4339185.1"/>
    <property type="molecule type" value="Genomic_DNA"/>
</dbReference>
<proteinExistence type="predicted"/>
<dbReference type="Proteomes" id="UP001291623">
    <property type="component" value="Unassembled WGS sequence"/>
</dbReference>
<name>A0AAE1QT02_9SOLA</name>
<dbReference type="AlphaFoldDB" id="A0AAE1QT02"/>
<comment type="caution">
    <text evidence="1">The sequence shown here is derived from an EMBL/GenBank/DDBJ whole genome shotgun (WGS) entry which is preliminary data.</text>
</comment>
<sequence length="219" mass="23293">MGAKDKNDVDLVNFVGKSYKEKQLLENLKIEVNYEDGQHIWLPLAIPHLQHQVNGYSKELSCPQILRWLAVKSNTKLRVDLFNPSKDEVLYPWLNLTVEELLMIFLASFVSLESELDILIDQFKVELSGVIAIVRESSVVDGACVGGVVVDGGGGGGGGNGDVVGGGVGGVDDALAVTASEKIRDDDDVHGGFDGEVGGYTLLSGRFSSAGVGTSKVTS</sequence>
<evidence type="ECO:0000313" key="2">
    <source>
        <dbReference type="Proteomes" id="UP001291623"/>
    </source>
</evidence>
<evidence type="ECO:0000313" key="1">
    <source>
        <dbReference type="EMBL" id="KAK4339185.1"/>
    </source>
</evidence>
<gene>
    <name evidence="1" type="ORF">RND71_040647</name>
</gene>